<dbReference type="AlphaFoldDB" id="A0A9E2NJE0"/>
<protein>
    <recommendedName>
        <fullName evidence="4">Probable multidrug resistance protein NorM</fullName>
    </recommendedName>
    <alternativeName>
        <fullName evidence="12">Multidrug-efflux transporter</fullName>
    </alternativeName>
</protein>
<keyword evidence="6" id="KW-0050">Antiport</keyword>
<dbReference type="GO" id="GO:0042910">
    <property type="term" value="F:xenobiotic transmembrane transporter activity"/>
    <property type="evidence" value="ECO:0007669"/>
    <property type="project" value="InterPro"/>
</dbReference>
<dbReference type="CDD" id="cd13138">
    <property type="entry name" value="MATE_yoeA_like"/>
    <property type="match status" value="1"/>
</dbReference>
<evidence type="ECO:0000256" key="11">
    <source>
        <dbReference type="ARBA" id="ARBA00023136"/>
    </source>
</evidence>
<evidence type="ECO:0000313" key="15">
    <source>
        <dbReference type="Proteomes" id="UP000824229"/>
    </source>
</evidence>
<evidence type="ECO:0000256" key="5">
    <source>
        <dbReference type="ARBA" id="ARBA00022448"/>
    </source>
</evidence>
<dbReference type="Pfam" id="PF01554">
    <property type="entry name" value="MatE"/>
    <property type="match status" value="2"/>
</dbReference>
<name>A0A9E2NJE0_9FIRM</name>
<organism evidence="14 15">
    <name type="scientific">Candidatus Cellulosilyticum pullistercoris</name>
    <dbReference type="NCBI Taxonomy" id="2838521"/>
    <lineage>
        <taxon>Bacteria</taxon>
        <taxon>Bacillati</taxon>
        <taxon>Bacillota</taxon>
        <taxon>Clostridia</taxon>
        <taxon>Lachnospirales</taxon>
        <taxon>Cellulosilyticaceae</taxon>
        <taxon>Cellulosilyticum</taxon>
    </lineage>
</organism>
<reference evidence="14" key="1">
    <citation type="journal article" date="2021" name="PeerJ">
        <title>Extensive microbial diversity within the chicken gut microbiome revealed by metagenomics and culture.</title>
        <authorList>
            <person name="Gilroy R."/>
            <person name="Ravi A."/>
            <person name="Getino M."/>
            <person name="Pursley I."/>
            <person name="Horton D.L."/>
            <person name="Alikhan N.F."/>
            <person name="Baker D."/>
            <person name="Gharbi K."/>
            <person name="Hall N."/>
            <person name="Watson M."/>
            <person name="Adriaenssens E.M."/>
            <person name="Foster-Nyarko E."/>
            <person name="Jarju S."/>
            <person name="Secka A."/>
            <person name="Antonio M."/>
            <person name="Oren A."/>
            <person name="Chaudhuri R.R."/>
            <person name="La Ragione R."/>
            <person name="Hildebrand F."/>
            <person name="Pallen M.J."/>
        </authorList>
    </citation>
    <scope>NUCLEOTIDE SEQUENCE</scope>
    <source>
        <strain evidence="14">B5-657</strain>
    </source>
</reference>
<feature type="transmembrane region" description="Helical" evidence="13">
    <location>
        <begin position="60"/>
        <end position="80"/>
    </location>
</feature>
<keyword evidence="7" id="KW-1003">Cell membrane</keyword>
<feature type="transmembrane region" description="Helical" evidence="13">
    <location>
        <begin position="386"/>
        <end position="407"/>
    </location>
</feature>
<proteinExistence type="inferred from homology"/>
<evidence type="ECO:0000256" key="3">
    <source>
        <dbReference type="ARBA" id="ARBA00010199"/>
    </source>
</evidence>
<accession>A0A9E2NJE0</accession>
<comment type="function">
    <text evidence="1">Multidrug efflux pump.</text>
</comment>
<feature type="transmembrane region" description="Helical" evidence="13">
    <location>
        <begin position="192"/>
        <end position="214"/>
    </location>
</feature>
<comment type="similarity">
    <text evidence="3">Belongs to the multi antimicrobial extrusion (MATE) (TC 2.A.66.1) family.</text>
</comment>
<dbReference type="InterPro" id="IPR050222">
    <property type="entry name" value="MATE_MdtK"/>
</dbReference>
<dbReference type="PIRSF" id="PIRSF006603">
    <property type="entry name" value="DinF"/>
    <property type="match status" value="1"/>
</dbReference>
<keyword evidence="10" id="KW-0406">Ion transport</keyword>
<evidence type="ECO:0000256" key="1">
    <source>
        <dbReference type="ARBA" id="ARBA00003408"/>
    </source>
</evidence>
<feature type="transmembrane region" description="Helical" evidence="13">
    <location>
        <begin position="165"/>
        <end position="186"/>
    </location>
</feature>
<feature type="transmembrane region" description="Helical" evidence="13">
    <location>
        <begin position="354"/>
        <end position="374"/>
    </location>
</feature>
<evidence type="ECO:0000256" key="2">
    <source>
        <dbReference type="ARBA" id="ARBA00004651"/>
    </source>
</evidence>
<reference evidence="14" key="2">
    <citation type="submission" date="2021-04" db="EMBL/GenBank/DDBJ databases">
        <authorList>
            <person name="Gilroy R."/>
        </authorList>
    </citation>
    <scope>NUCLEOTIDE SEQUENCE</scope>
    <source>
        <strain evidence="14">B5-657</strain>
    </source>
</reference>
<dbReference type="PANTHER" id="PTHR43298">
    <property type="entry name" value="MULTIDRUG RESISTANCE PROTEIN NORM-RELATED"/>
    <property type="match status" value="1"/>
</dbReference>
<keyword evidence="8 13" id="KW-0812">Transmembrane</keyword>
<feature type="transmembrane region" description="Helical" evidence="13">
    <location>
        <begin position="92"/>
        <end position="114"/>
    </location>
</feature>
<evidence type="ECO:0000313" key="14">
    <source>
        <dbReference type="EMBL" id="MBU3803267.1"/>
    </source>
</evidence>
<gene>
    <name evidence="14" type="ORF">H9872_00720</name>
</gene>
<dbReference type="GO" id="GO:0006811">
    <property type="term" value="P:monoatomic ion transport"/>
    <property type="evidence" value="ECO:0007669"/>
    <property type="project" value="UniProtKB-KW"/>
</dbReference>
<dbReference type="InterPro" id="IPR048279">
    <property type="entry name" value="MdtK-like"/>
</dbReference>
<evidence type="ECO:0000256" key="9">
    <source>
        <dbReference type="ARBA" id="ARBA00022989"/>
    </source>
</evidence>
<comment type="subcellular location">
    <subcellularLocation>
        <location evidence="2">Cell membrane</location>
        <topology evidence="2">Multi-pass membrane protein</topology>
    </subcellularLocation>
</comment>
<evidence type="ECO:0000256" key="13">
    <source>
        <dbReference type="SAM" id="Phobius"/>
    </source>
</evidence>
<keyword evidence="5" id="KW-0813">Transport</keyword>
<dbReference type="PANTHER" id="PTHR43298:SF2">
    <property type="entry name" value="FMN_FAD EXPORTER YEEO-RELATED"/>
    <property type="match status" value="1"/>
</dbReference>
<feature type="transmembrane region" description="Helical" evidence="13">
    <location>
        <begin position="413"/>
        <end position="434"/>
    </location>
</feature>
<dbReference type="GO" id="GO:0015297">
    <property type="term" value="F:antiporter activity"/>
    <property type="evidence" value="ECO:0007669"/>
    <property type="project" value="UniProtKB-KW"/>
</dbReference>
<comment type="caution">
    <text evidence="14">The sequence shown here is derived from an EMBL/GenBank/DDBJ whole genome shotgun (WGS) entry which is preliminary data.</text>
</comment>
<evidence type="ECO:0000256" key="7">
    <source>
        <dbReference type="ARBA" id="ARBA00022475"/>
    </source>
</evidence>
<evidence type="ECO:0000256" key="6">
    <source>
        <dbReference type="ARBA" id="ARBA00022449"/>
    </source>
</evidence>
<dbReference type="GO" id="GO:0005886">
    <property type="term" value="C:plasma membrane"/>
    <property type="evidence" value="ECO:0007669"/>
    <property type="project" value="UniProtKB-SubCell"/>
</dbReference>
<evidence type="ECO:0000256" key="4">
    <source>
        <dbReference type="ARBA" id="ARBA00020268"/>
    </source>
</evidence>
<dbReference type="InterPro" id="IPR002528">
    <property type="entry name" value="MATE_fam"/>
</dbReference>
<feature type="transmembrane region" description="Helical" evidence="13">
    <location>
        <begin position="313"/>
        <end position="334"/>
    </location>
</feature>
<evidence type="ECO:0000256" key="12">
    <source>
        <dbReference type="ARBA" id="ARBA00031636"/>
    </source>
</evidence>
<keyword evidence="11 13" id="KW-0472">Membrane</keyword>
<dbReference type="EMBL" id="JAHLFQ010000015">
    <property type="protein sequence ID" value="MBU3803267.1"/>
    <property type="molecule type" value="Genomic_DNA"/>
</dbReference>
<evidence type="ECO:0000256" key="10">
    <source>
        <dbReference type="ARBA" id="ARBA00023065"/>
    </source>
</evidence>
<sequence>MKTDMTKGNITNHLAKFALPLILGNIFQLTYNAVDSIIVGRFVGDAAQATIGTANPIMNIAVFFIVGICTGTSVLMSEYFGAKDYDKLRKEIGTAISVGILFTGVLSIICMLLSRQFLILINTPDEILDMATHYLQIVFGGLLFTFLYNVYAGTMRSIGDARTPIYFVAFSALLNVFFDLLFVVYYKLGVHGAAIGTILSEMISAILCVVYVHIKMPMISLKWKDLRIDKKLLKDTVNYSWSTGMQKITLNVGKVLIQAFVNDLGVASIAAFNAVNRVDDFVFQPQQSIASAMTTFVAQNRGAKKPERIRKSFLTGMLMETAYWIIIGTIVWIFSEKIMYLFVGDTTTEVARLGIIYLRTMAFFYLLPGMTNGLQGYMRGWGKMNICLASTFVQITGRVVAAAILIPKFAVAGISYSCLVGWICMLSFEIPFYLRLRKREYQVLDRNRKGSASL</sequence>
<keyword evidence="9 13" id="KW-1133">Transmembrane helix</keyword>
<dbReference type="NCBIfam" id="TIGR00797">
    <property type="entry name" value="matE"/>
    <property type="match status" value="1"/>
</dbReference>
<evidence type="ECO:0000256" key="8">
    <source>
        <dbReference type="ARBA" id="ARBA00022692"/>
    </source>
</evidence>
<feature type="transmembrane region" description="Helical" evidence="13">
    <location>
        <begin position="134"/>
        <end position="153"/>
    </location>
</feature>
<dbReference type="Proteomes" id="UP000824229">
    <property type="component" value="Unassembled WGS sequence"/>
</dbReference>